<name>A0A150HGL3_9MICO</name>
<dbReference type="InterPro" id="IPR017595">
    <property type="entry name" value="OHCU_decarboxylase-2"/>
</dbReference>
<evidence type="ECO:0000256" key="7">
    <source>
        <dbReference type="SAM" id="MobiDB-lite"/>
    </source>
</evidence>
<keyword evidence="10" id="KW-1185">Reference proteome</keyword>
<dbReference type="Gene3D" id="1.10.3330.10">
    <property type="entry name" value="Oxo-4-hydroxy-4-carboxy-5-ureidoimidazoline decarboxylase"/>
    <property type="match status" value="1"/>
</dbReference>
<evidence type="ECO:0000256" key="1">
    <source>
        <dbReference type="ARBA" id="ARBA00001163"/>
    </source>
</evidence>
<dbReference type="EMBL" id="LRAD01000020">
    <property type="protein sequence ID" value="KXZ61252.1"/>
    <property type="molecule type" value="Genomic_DNA"/>
</dbReference>
<dbReference type="NCBIfam" id="NF010372">
    <property type="entry name" value="PRK13798.1"/>
    <property type="match status" value="1"/>
</dbReference>
<sequence>MAAEMSIDAFDALPADAAASTVGVWAAVPVWVDAVVAGRPYGTRDALIARADALARTWTRTELDTALAHHPRIGEKPRGAGAEAAASRREQASMSSAGAATTAAIADGNAAYEERFGRVFLIRAAGRTPEQMRAELDRRLGNDDETEAAEALDQLREIALLRLETTIA</sequence>
<dbReference type="EC" id="4.1.1.97" evidence="3"/>
<evidence type="ECO:0000256" key="4">
    <source>
        <dbReference type="ARBA" id="ARBA00022631"/>
    </source>
</evidence>
<dbReference type="InterPro" id="IPR018020">
    <property type="entry name" value="OHCU_decarboxylase"/>
</dbReference>
<dbReference type="AlphaFoldDB" id="A0A150HGL3"/>
<keyword evidence="5" id="KW-0210">Decarboxylase</keyword>
<evidence type="ECO:0000256" key="5">
    <source>
        <dbReference type="ARBA" id="ARBA00022793"/>
    </source>
</evidence>
<dbReference type="Pfam" id="PF09349">
    <property type="entry name" value="OHCU_decarbox"/>
    <property type="match status" value="1"/>
</dbReference>
<dbReference type="PANTHER" id="PTHR43466:SF1">
    <property type="entry name" value="2-OXO-4-HYDROXY-4-CARBOXY-5-UREIDOIMIDAZOLINE DECARBOXYLASE-RELATED"/>
    <property type="match status" value="1"/>
</dbReference>
<accession>A0A150HGL3</accession>
<protein>
    <recommendedName>
        <fullName evidence="3">2-oxo-4-hydroxy-4-carboxy-5-ureidoimidazoline decarboxylase</fullName>
        <ecNumber evidence="3">4.1.1.97</ecNumber>
    </recommendedName>
</protein>
<evidence type="ECO:0000256" key="6">
    <source>
        <dbReference type="ARBA" id="ARBA00023239"/>
    </source>
</evidence>
<dbReference type="GO" id="GO:0051997">
    <property type="term" value="F:2-oxo-4-hydroxy-4-carboxy-5-ureidoimidazoline decarboxylase activity"/>
    <property type="evidence" value="ECO:0007669"/>
    <property type="project" value="UniProtKB-EC"/>
</dbReference>
<dbReference type="InterPro" id="IPR036778">
    <property type="entry name" value="OHCU_decarboxylase_sf"/>
</dbReference>
<comment type="catalytic activity">
    <reaction evidence="1">
        <text>5-hydroxy-2-oxo-4-ureido-2,5-dihydro-1H-imidazole-5-carboxylate + H(+) = (S)-allantoin + CO2</text>
        <dbReference type="Rhea" id="RHEA:26301"/>
        <dbReference type="ChEBI" id="CHEBI:15378"/>
        <dbReference type="ChEBI" id="CHEBI:15678"/>
        <dbReference type="ChEBI" id="CHEBI:16526"/>
        <dbReference type="ChEBI" id="CHEBI:58639"/>
        <dbReference type="EC" id="4.1.1.97"/>
    </reaction>
</comment>
<dbReference type="NCBIfam" id="TIGR03180">
    <property type="entry name" value="UraD_2"/>
    <property type="match status" value="1"/>
</dbReference>
<dbReference type="Proteomes" id="UP000075357">
    <property type="component" value="Unassembled WGS sequence"/>
</dbReference>
<keyword evidence="6" id="KW-0456">Lyase</keyword>
<feature type="region of interest" description="Disordered" evidence="7">
    <location>
        <begin position="70"/>
        <end position="98"/>
    </location>
</feature>
<dbReference type="GO" id="GO:0019628">
    <property type="term" value="P:urate catabolic process"/>
    <property type="evidence" value="ECO:0007669"/>
    <property type="project" value="TreeGrafter"/>
</dbReference>
<comment type="caution">
    <text evidence="9">The sequence shown here is derived from an EMBL/GenBank/DDBJ whole genome shotgun (WGS) entry which is preliminary data.</text>
</comment>
<dbReference type="RefSeq" id="WP_061681919.1">
    <property type="nucleotide sequence ID" value="NZ_LRAD01000020.1"/>
</dbReference>
<dbReference type="SUPFAM" id="SSF158694">
    <property type="entry name" value="UraD-Like"/>
    <property type="match status" value="1"/>
</dbReference>
<organism evidence="9 10">
    <name type="scientific">Microbacterium laevaniformans</name>
    <dbReference type="NCBI Taxonomy" id="36807"/>
    <lineage>
        <taxon>Bacteria</taxon>
        <taxon>Bacillati</taxon>
        <taxon>Actinomycetota</taxon>
        <taxon>Actinomycetes</taxon>
        <taxon>Micrococcales</taxon>
        <taxon>Microbacteriaceae</taxon>
        <taxon>Microbacterium</taxon>
    </lineage>
</organism>
<dbReference type="STRING" id="36807.Mlaev_00676"/>
<dbReference type="PANTHER" id="PTHR43466">
    <property type="entry name" value="2-OXO-4-HYDROXY-4-CARBOXY-5-UREIDOIMIDAZOLINE DECARBOXYLASE-RELATED"/>
    <property type="match status" value="1"/>
</dbReference>
<dbReference type="GO" id="GO:0006144">
    <property type="term" value="P:purine nucleobase metabolic process"/>
    <property type="evidence" value="ECO:0007669"/>
    <property type="project" value="UniProtKB-KW"/>
</dbReference>
<dbReference type="PATRIC" id="fig|36807.3.peg.697"/>
<evidence type="ECO:0000313" key="10">
    <source>
        <dbReference type="Proteomes" id="UP000075357"/>
    </source>
</evidence>
<evidence type="ECO:0000313" key="9">
    <source>
        <dbReference type="EMBL" id="KXZ61252.1"/>
    </source>
</evidence>
<evidence type="ECO:0000256" key="3">
    <source>
        <dbReference type="ARBA" id="ARBA00012257"/>
    </source>
</evidence>
<gene>
    <name evidence="9" type="primary">uao</name>
    <name evidence="9" type="ORF">Mlaev_00676</name>
</gene>
<proteinExistence type="predicted"/>
<evidence type="ECO:0000256" key="2">
    <source>
        <dbReference type="ARBA" id="ARBA00004754"/>
    </source>
</evidence>
<comment type="pathway">
    <text evidence="2">Purine metabolism; urate degradation; (S)-allantoin from urate: step 3/3.</text>
</comment>
<reference evidence="9 10" key="1">
    <citation type="submission" date="2016-01" db="EMBL/GenBank/DDBJ databases">
        <title>Draft genome sequences of Microbacterium laevaniformans LCDC 91-0039 and the type strain of Microbacterium hominis LCDC 84-209.</title>
        <authorList>
            <person name="Bernier A.-M."/>
            <person name="Bernard K."/>
        </authorList>
    </citation>
    <scope>NUCLEOTIDE SEQUENCE [LARGE SCALE GENOMIC DNA]</scope>
    <source>
        <strain evidence="9 10">LCDC 91-0039</strain>
    </source>
</reference>
<keyword evidence="4" id="KW-0659">Purine metabolism</keyword>
<evidence type="ECO:0000259" key="8">
    <source>
        <dbReference type="Pfam" id="PF09349"/>
    </source>
</evidence>
<feature type="domain" description="Oxo-4-hydroxy-4-carboxy-5-ureidoimidazoline decarboxylase" evidence="8">
    <location>
        <begin position="12"/>
        <end position="164"/>
    </location>
</feature>